<keyword evidence="2" id="KW-1134">Transmembrane beta strand</keyword>
<dbReference type="GO" id="GO:0015483">
    <property type="term" value="F:long-chain fatty acid transporting porin activity"/>
    <property type="evidence" value="ECO:0007669"/>
    <property type="project" value="TreeGrafter"/>
</dbReference>
<sequence>MTRTKVQCNKPLNGLFEKILITSIVASSMLVASGYKIPETSTNSVALSGANIAHTRSSDAAYDNPANMIFMEDTNHIEADLMYIGLSGTKFNGTVSTTTQHSMTSEEQTFIIPSVHYVSPKLGENGVRLGLSIVVPGGLTREWKEEPAKTSAEEFTLQIMEINPTVAYEVTNDLAIAFGFRLVDTNGVVKSDGTHATYAKISRDMIGSSIDYGYNLALAYHPMDNLELATTYRSKVNLTVNGSADLSVLNGTSTYSGDASVTIPLPATFSAAAAYTFSTKTTVEFVYEVSYWSAYESLDFKYDGTVNNATAIFSASIPKNWKDTNAFRLGVTQELDSVTLMAGVVVDESPTPESTLNFESPGSDSLSVSLGGRYQIDESLDVGLSVLYSMKEDRDISSSVNVNKINGTFSNSNALLISAGLGYKF</sequence>
<protein>
    <submittedName>
        <fullName evidence="7">Long-chain fatty acid transport protein</fullName>
    </submittedName>
</protein>
<evidence type="ECO:0000256" key="6">
    <source>
        <dbReference type="ARBA" id="ARBA00023237"/>
    </source>
</evidence>
<dbReference type="InterPro" id="IPR005017">
    <property type="entry name" value="OMPP1/FadL/TodX"/>
</dbReference>
<keyword evidence="6" id="KW-0998">Cell outer membrane</keyword>
<keyword evidence="5" id="KW-0472">Membrane</keyword>
<organism evidence="7">
    <name type="scientific">hydrothermal vent metagenome</name>
    <dbReference type="NCBI Taxonomy" id="652676"/>
    <lineage>
        <taxon>unclassified sequences</taxon>
        <taxon>metagenomes</taxon>
        <taxon>ecological metagenomes</taxon>
    </lineage>
</organism>
<dbReference type="PANTHER" id="PTHR35093">
    <property type="entry name" value="OUTER MEMBRANE PROTEIN NMB0088-RELATED"/>
    <property type="match status" value="1"/>
</dbReference>
<evidence type="ECO:0000256" key="3">
    <source>
        <dbReference type="ARBA" id="ARBA00022692"/>
    </source>
</evidence>
<evidence type="ECO:0000256" key="1">
    <source>
        <dbReference type="ARBA" id="ARBA00004571"/>
    </source>
</evidence>
<dbReference type="PANTHER" id="PTHR35093:SF8">
    <property type="entry name" value="OUTER MEMBRANE PROTEIN NMB0088-RELATED"/>
    <property type="match status" value="1"/>
</dbReference>
<keyword evidence="3" id="KW-0812">Transmembrane</keyword>
<dbReference type="GO" id="GO:0009279">
    <property type="term" value="C:cell outer membrane"/>
    <property type="evidence" value="ECO:0007669"/>
    <property type="project" value="UniProtKB-SubCell"/>
</dbReference>
<name>A0A1W1BDP2_9ZZZZ</name>
<comment type="subcellular location">
    <subcellularLocation>
        <location evidence="1">Cell outer membrane</location>
        <topology evidence="1">Multi-pass membrane protein</topology>
    </subcellularLocation>
</comment>
<dbReference type="EMBL" id="FPHF01000011">
    <property type="protein sequence ID" value="SFV51589.1"/>
    <property type="molecule type" value="Genomic_DNA"/>
</dbReference>
<evidence type="ECO:0000313" key="7">
    <source>
        <dbReference type="EMBL" id="SFV51589.1"/>
    </source>
</evidence>
<reference evidence="7" key="1">
    <citation type="submission" date="2016-10" db="EMBL/GenBank/DDBJ databases">
        <authorList>
            <person name="de Groot N.N."/>
        </authorList>
    </citation>
    <scope>NUCLEOTIDE SEQUENCE</scope>
</reference>
<evidence type="ECO:0000256" key="4">
    <source>
        <dbReference type="ARBA" id="ARBA00022729"/>
    </source>
</evidence>
<dbReference type="Pfam" id="PF03349">
    <property type="entry name" value="Toluene_X"/>
    <property type="match status" value="1"/>
</dbReference>
<gene>
    <name evidence="7" type="ORF">MNB_SM-4-561</name>
</gene>
<dbReference type="Gene3D" id="2.40.160.60">
    <property type="entry name" value="Outer membrane protein transport protein (OMPP1/FadL/TodX)"/>
    <property type="match status" value="1"/>
</dbReference>
<dbReference type="AlphaFoldDB" id="A0A1W1BDP2"/>
<keyword evidence="4" id="KW-0732">Signal</keyword>
<evidence type="ECO:0000256" key="2">
    <source>
        <dbReference type="ARBA" id="ARBA00022452"/>
    </source>
</evidence>
<dbReference type="SUPFAM" id="SSF56935">
    <property type="entry name" value="Porins"/>
    <property type="match status" value="1"/>
</dbReference>
<evidence type="ECO:0000256" key="5">
    <source>
        <dbReference type="ARBA" id="ARBA00023136"/>
    </source>
</evidence>
<accession>A0A1W1BDP2</accession>
<proteinExistence type="predicted"/>